<name>A0A401ZVI1_9CHLR</name>
<comment type="subcellular location">
    <subcellularLocation>
        <location evidence="2">Cell membrane</location>
    </subcellularLocation>
</comment>
<dbReference type="GO" id="GO:0005886">
    <property type="term" value="C:plasma membrane"/>
    <property type="evidence" value="ECO:0007669"/>
    <property type="project" value="UniProtKB-SubCell"/>
</dbReference>
<dbReference type="Gene3D" id="1.10.287.130">
    <property type="match status" value="1"/>
</dbReference>
<gene>
    <name evidence="14" type="ORF">KTT_07160</name>
</gene>
<dbReference type="PRINTS" id="PR00344">
    <property type="entry name" value="BCTRLSENSOR"/>
</dbReference>
<dbReference type="InterPro" id="IPR004358">
    <property type="entry name" value="Sig_transdc_His_kin-like_C"/>
</dbReference>
<dbReference type="SUPFAM" id="SSF47384">
    <property type="entry name" value="Homodimeric domain of signal transducing histidine kinase"/>
    <property type="match status" value="1"/>
</dbReference>
<dbReference type="SUPFAM" id="SSF55874">
    <property type="entry name" value="ATPase domain of HSP90 chaperone/DNA topoisomerase II/histidine kinase"/>
    <property type="match status" value="1"/>
</dbReference>
<keyword evidence="8" id="KW-0418">Kinase</keyword>
<dbReference type="GO" id="GO:0005524">
    <property type="term" value="F:ATP binding"/>
    <property type="evidence" value="ECO:0007669"/>
    <property type="project" value="UniProtKB-KW"/>
</dbReference>
<evidence type="ECO:0000256" key="5">
    <source>
        <dbReference type="ARBA" id="ARBA00022553"/>
    </source>
</evidence>
<dbReference type="SMART" id="SM00387">
    <property type="entry name" value="HATPase_c"/>
    <property type="match status" value="1"/>
</dbReference>
<keyword evidence="12" id="KW-0812">Transmembrane</keyword>
<proteinExistence type="predicted"/>
<evidence type="ECO:0000313" key="14">
    <source>
        <dbReference type="EMBL" id="GCE10857.1"/>
    </source>
</evidence>
<dbReference type="PANTHER" id="PTHR43047:SF72">
    <property type="entry name" value="OSMOSENSING HISTIDINE PROTEIN KINASE SLN1"/>
    <property type="match status" value="1"/>
</dbReference>
<evidence type="ECO:0000256" key="6">
    <source>
        <dbReference type="ARBA" id="ARBA00022679"/>
    </source>
</evidence>
<evidence type="ECO:0000256" key="7">
    <source>
        <dbReference type="ARBA" id="ARBA00022741"/>
    </source>
</evidence>
<dbReference type="GO" id="GO:0000155">
    <property type="term" value="F:phosphorelay sensor kinase activity"/>
    <property type="evidence" value="ECO:0007669"/>
    <property type="project" value="InterPro"/>
</dbReference>
<dbReference type="CDD" id="cd00082">
    <property type="entry name" value="HisKA"/>
    <property type="match status" value="1"/>
</dbReference>
<keyword evidence="11 12" id="KW-0472">Membrane</keyword>
<dbReference type="InterPro" id="IPR025828">
    <property type="entry name" value="Put_sensor_dom"/>
</dbReference>
<keyword evidence="6" id="KW-0808">Transferase</keyword>
<keyword evidence="10" id="KW-0902">Two-component regulatory system</keyword>
<comment type="caution">
    <text evidence="14">The sequence shown here is derived from an EMBL/GenBank/DDBJ whole genome shotgun (WGS) entry which is preliminary data.</text>
</comment>
<dbReference type="GO" id="GO:0009927">
    <property type="term" value="F:histidine phosphotransfer kinase activity"/>
    <property type="evidence" value="ECO:0007669"/>
    <property type="project" value="TreeGrafter"/>
</dbReference>
<dbReference type="InterPro" id="IPR003594">
    <property type="entry name" value="HATPase_dom"/>
</dbReference>
<dbReference type="Pfam" id="PF00512">
    <property type="entry name" value="HisKA"/>
    <property type="match status" value="1"/>
</dbReference>
<keyword evidence="4" id="KW-1003">Cell membrane</keyword>
<keyword evidence="5" id="KW-0597">Phosphoprotein</keyword>
<evidence type="ECO:0000259" key="13">
    <source>
        <dbReference type="PROSITE" id="PS50109"/>
    </source>
</evidence>
<accession>A0A401ZVI1</accession>
<dbReference type="FunFam" id="3.30.565.10:FF:000023">
    <property type="entry name" value="PAS domain-containing sensor histidine kinase"/>
    <property type="match status" value="1"/>
</dbReference>
<evidence type="ECO:0000256" key="2">
    <source>
        <dbReference type="ARBA" id="ARBA00004236"/>
    </source>
</evidence>
<feature type="domain" description="Histidine kinase" evidence="13">
    <location>
        <begin position="237"/>
        <end position="464"/>
    </location>
</feature>
<dbReference type="InterPro" id="IPR036097">
    <property type="entry name" value="HisK_dim/P_sf"/>
</dbReference>
<dbReference type="EC" id="2.7.13.3" evidence="3"/>
<dbReference type="CDD" id="cd16922">
    <property type="entry name" value="HATPase_EvgS-ArcB-TorS-like"/>
    <property type="match status" value="1"/>
</dbReference>
<dbReference type="OrthoDB" id="9813151at2"/>
<evidence type="ECO:0000256" key="8">
    <source>
        <dbReference type="ARBA" id="ARBA00022777"/>
    </source>
</evidence>
<dbReference type="Proteomes" id="UP000287352">
    <property type="component" value="Unassembled WGS sequence"/>
</dbReference>
<keyword evidence="7" id="KW-0547">Nucleotide-binding</keyword>
<sequence>MTDALLRLAGRKETYRNLLYLILTLPLGILSFALVITSLCFGLLSVNLVCIPFAILSFYCMWKLAVLERWMAINWLETEIPPMATPFPSTANYFQRIQIHLGRGVTWKSIVFLLLKLPGAIFSFYIVVMALILIVVFGLVGLVLGILTAPFACLATILTHGRVNATRYLLLAGTGFGLTLSPLYVTNTLAMLWGELARVMLGMSDSAHQLLLATTMAEQERAKAIRAEKSRSDLIVNVSHELRTPVASIRGHIESLLIACQESENHVPAAETLQQYLSIVHRESIRLGTLFDDLLAVARTEAHELRVELAPVAVGEIVEEVYQTLMPLARRERQITLIHEVAASLPMVSADRQRLTQVLLNLVRNAITYTPDGGIVSIALHYADDPNRIELSVSDTGIGIPEAELDQIFERFYRTDHSRTRSSGGFGLGLSIVRDFVIAMGGQMSVESTVGSGSTFRVQLRCATALQPAQSSISGLSNSGLVL</sequence>
<dbReference type="Pfam" id="PF02518">
    <property type="entry name" value="HATPase_c"/>
    <property type="match status" value="1"/>
</dbReference>
<feature type="transmembrane region" description="Helical" evidence="12">
    <location>
        <begin position="169"/>
        <end position="193"/>
    </location>
</feature>
<organism evidence="14 15">
    <name type="scientific">Tengunoibacter tsumagoiensis</name>
    <dbReference type="NCBI Taxonomy" id="2014871"/>
    <lineage>
        <taxon>Bacteria</taxon>
        <taxon>Bacillati</taxon>
        <taxon>Chloroflexota</taxon>
        <taxon>Ktedonobacteria</taxon>
        <taxon>Ktedonobacterales</taxon>
        <taxon>Dictyobacteraceae</taxon>
        <taxon>Tengunoibacter</taxon>
    </lineage>
</organism>
<dbReference type="Pfam" id="PF13796">
    <property type="entry name" value="Sensor"/>
    <property type="match status" value="1"/>
</dbReference>
<feature type="transmembrane region" description="Helical" evidence="12">
    <location>
        <begin position="105"/>
        <end position="126"/>
    </location>
</feature>
<comment type="catalytic activity">
    <reaction evidence="1">
        <text>ATP + protein L-histidine = ADP + protein N-phospho-L-histidine.</text>
        <dbReference type="EC" id="2.7.13.3"/>
    </reaction>
</comment>
<dbReference type="InterPro" id="IPR003661">
    <property type="entry name" value="HisK_dim/P_dom"/>
</dbReference>
<protein>
    <recommendedName>
        <fullName evidence="3">histidine kinase</fullName>
        <ecNumber evidence="3">2.7.13.3</ecNumber>
    </recommendedName>
</protein>
<keyword evidence="9" id="KW-0067">ATP-binding</keyword>
<dbReference type="EMBL" id="BIFR01000001">
    <property type="protein sequence ID" value="GCE10857.1"/>
    <property type="molecule type" value="Genomic_DNA"/>
</dbReference>
<evidence type="ECO:0000313" key="15">
    <source>
        <dbReference type="Proteomes" id="UP000287352"/>
    </source>
</evidence>
<dbReference type="PANTHER" id="PTHR43047">
    <property type="entry name" value="TWO-COMPONENT HISTIDINE PROTEIN KINASE"/>
    <property type="match status" value="1"/>
</dbReference>
<feature type="transmembrane region" description="Helical" evidence="12">
    <location>
        <begin position="18"/>
        <end position="36"/>
    </location>
</feature>
<keyword evidence="15" id="KW-1185">Reference proteome</keyword>
<evidence type="ECO:0000256" key="11">
    <source>
        <dbReference type="ARBA" id="ARBA00023136"/>
    </source>
</evidence>
<evidence type="ECO:0000256" key="12">
    <source>
        <dbReference type="SAM" id="Phobius"/>
    </source>
</evidence>
<evidence type="ECO:0000256" key="4">
    <source>
        <dbReference type="ARBA" id="ARBA00022475"/>
    </source>
</evidence>
<dbReference type="PROSITE" id="PS50109">
    <property type="entry name" value="HIS_KIN"/>
    <property type="match status" value="1"/>
</dbReference>
<feature type="transmembrane region" description="Helical" evidence="12">
    <location>
        <begin position="132"/>
        <end position="157"/>
    </location>
</feature>
<dbReference type="InterPro" id="IPR005467">
    <property type="entry name" value="His_kinase_dom"/>
</dbReference>
<dbReference type="InterPro" id="IPR036890">
    <property type="entry name" value="HATPase_C_sf"/>
</dbReference>
<reference evidence="15" key="1">
    <citation type="submission" date="2018-12" db="EMBL/GenBank/DDBJ databases">
        <title>Tengunoibacter tsumagoiensis gen. nov., sp. nov., Dictyobacter kobayashii sp. nov., D. alpinus sp. nov., and D. joshuensis sp. nov. and description of Dictyobacteraceae fam. nov. within the order Ktedonobacterales isolated from Tengu-no-mugimeshi.</title>
        <authorList>
            <person name="Wang C.M."/>
            <person name="Zheng Y."/>
            <person name="Sakai Y."/>
            <person name="Toyoda A."/>
            <person name="Minakuchi Y."/>
            <person name="Abe K."/>
            <person name="Yokota A."/>
            <person name="Yabe S."/>
        </authorList>
    </citation>
    <scope>NUCLEOTIDE SEQUENCE [LARGE SCALE GENOMIC DNA]</scope>
    <source>
        <strain evidence="15">Uno3</strain>
    </source>
</reference>
<dbReference type="SMART" id="SM00388">
    <property type="entry name" value="HisKA"/>
    <property type="match status" value="1"/>
</dbReference>
<evidence type="ECO:0000256" key="3">
    <source>
        <dbReference type="ARBA" id="ARBA00012438"/>
    </source>
</evidence>
<evidence type="ECO:0000256" key="10">
    <source>
        <dbReference type="ARBA" id="ARBA00023012"/>
    </source>
</evidence>
<evidence type="ECO:0000256" key="1">
    <source>
        <dbReference type="ARBA" id="ARBA00000085"/>
    </source>
</evidence>
<dbReference type="Gene3D" id="3.30.565.10">
    <property type="entry name" value="Histidine kinase-like ATPase, C-terminal domain"/>
    <property type="match status" value="1"/>
</dbReference>
<evidence type="ECO:0000256" key="9">
    <source>
        <dbReference type="ARBA" id="ARBA00022840"/>
    </source>
</evidence>
<feature type="transmembrane region" description="Helical" evidence="12">
    <location>
        <begin position="42"/>
        <end position="62"/>
    </location>
</feature>
<dbReference type="AlphaFoldDB" id="A0A401ZVI1"/>
<keyword evidence="12" id="KW-1133">Transmembrane helix</keyword>
<dbReference type="RefSeq" id="WP_126578425.1">
    <property type="nucleotide sequence ID" value="NZ_BIFR01000001.1"/>
</dbReference>